<dbReference type="PANTHER" id="PTHR33050:SF7">
    <property type="entry name" value="RIBONUCLEASE H"/>
    <property type="match status" value="1"/>
</dbReference>
<proteinExistence type="predicted"/>
<dbReference type="PANTHER" id="PTHR33050">
    <property type="entry name" value="REVERSE TRANSCRIPTASE DOMAIN-CONTAINING PROTEIN"/>
    <property type="match status" value="1"/>
</dbReference>
<organism evidence="1">
    <name type="scientific">Amphimedon queenslandica</name>
    <name type="common">Sponge</name>
    <dbReference type="NCBI Taxonomy" id="400682"/>
    <lineage>
        <taxon>Eukaryota</taxon>
        <taxon>Metazoa</taxon>
        <taxon>Porifera</taxon>
        <taxon>Demospongiae</taxon>
        <taxon>Heteroscleromorpha</taxon>
        <taxon>Haplosclerida</taxon>
        <taxon>Niphatidae</taxon>
        <taxon>Amphimedon</taxon>
    </lineage>
</organism>
<sequence length="255" mass="29108">MDNTTAIAFLNKKGVTHSKTLSDLEVSIWFWCLQRNLTVYAEHIPGSHNCLADSLSRRKLESSDWRLDQIVFRKLQRKCGPFDIDLFAARHNSQLKSFFSYHQDPEALASDALAQSWEGLSCYAFPPFLLLGRVLQKISRKRLRKVVIIAPNWPSQIWYPVLVSLLMDYPLILPEEHSLLRNLLEEFHTLVLDGSLSLTTWRVSGLEEDTRTFQLKHLTSYAQPGGRALRSPMQLPGGNGALGVNQIIPIQFQHL</sequence>
<dbReference type="OMA" id="WNETWIP"/>
<dbReference type="InterPro" id="IPR052055">
    <property type="entry name" value="Hepadnavirus_pol/RT"/>
</dbReference>
<dbReference type="GO" id="GO:0003677">
    <property type="term" value="F:DNA binding"/>
    <property type="evidence" value="ECO:0007669"/>
    <property type="project" value="InterPro"/>
</dbReference>
<accession>A0A1X7TLX8</accession>
<protein>
    <recommendedName>
        <fullName evidence="2">Reverse transcriptase RNase H-like domain-containing protein</fullName>
    </recommendedName>
</protein>
<dbReference type="AlphaFoldDB" id="A0A1X7TLX8"/>
<dbReference type="Pfam" id="PF05869">
    <property type="entry name" value="Dam"/>
    <property type="match status" value="1"/>
</dbReference>
<dbReference type="EnsemblMetazoa" id="Aqu2.1.15922_001">
    <property type="protein sequence ID" value="Aqu2.1.15922_001"/>
    <property type="gene ID" value="Aqu2.1.15922"/>
</dbReference>
<evidence type="ECO:0008006" key="2">
    <source>
        <dbReference type="Google" id="ProtNLM"/>
    </source>
</evidence>
<dbReference type="eggNOG" id="ENOG502S2R5">
    <property type="taxonomic scope" value="Eukaryota"/>
</dbReference>
<dbReference type="CDD" id="cd09275">
    <property type="entry name" value="RNase_HI_RT_DIRS1"/>
    <property type="match status" value="1"/>
</dbReference>
<dbReference type="GO" id="GO:0009007">
    <property type="term" value="F:site-specific DNA-methyltransferase (adenine-specific) activity"/>
    <property type="evidence" value="ECO:0007669"/>
    <property type="project" value="InterPro"/>
</dbReference>
<dbReference type="InterPro" id="IPR008593">
    <property type="entry name" value="Dam_MeTrfase"/>
</dbReference>
<dbReference type="OrthoDB" id="2371919at2759"/>
<evidence type="ECO:0000313" key="1">
    <source>
        <dbReference type="EnsemblMetazoa" id="Aqu2.1.15922_001"/>
    </source>
</evidence>
<name>A0A1X7TLX8_AMPQE</name>
<dbReference type="InParanoid" id="A0A1X7TLX8"/>
<reference evidence="1" key="1">
    <citation type="submission" date="2017-05" db="UniProtKB">
        <authorList>
            <consortium name="EnsemblMetazoa"/>
        </authorList>
    </citation>
    <scope>IDENTIFICATION</scope>
</reference>
<dbReference type="GO" id="GO:0009307">
    <property type="term" value="P:DNA restriction-modification system"/>
    <property type="evidence" value="ECO:0007669"/>
    <property type="project" value="InterPro"/>
</dbReference>